<evidence type="ECO:0000313" key="1">
    <source>
        <dbReference type="EMBL" id="WOD44407.1"/>
    </source>
</evidence>
<keyword evidence="2" id="KW-1185">Reference proteome</keyword>
<dbReference type="PROSITE" id="PS51257">
    <property type="entry name" value="PROKAR_LIPOPROTEIN"/>
    <property type="match status" value="1"/>
</dbReference>
<dbReference type="SUPFAM" id="SSF75011">
    <property type="entry name" value="3-carboxy-cis,cis-mucoante lactonizing enzyme"/>
    <property type="match status" value="1"/>
</dbReference>
<evidence type="ECO:0000313" key="2">
    <source>
        <dbReference type="Proteomes" id="UP001302486"/>
    </source>
</evidence>
<proteinExistence type="predicted"/>
<dbReference type="Proteomes" id="UP001302486">
    <property type="component" value="Chromosome"/>
</dbReference>
<name>A0AA97ENF8_9FLAO</name>
<dbReference type="Gene3D" id="2.130.10.10">
    <property type="entry name" value="YVTN repeat-like/Quinoprotein amine dehydrogenase"/>
    <property type="match status" value="1"/>
</dbReference>
<dbReference type="AlphaFoldDB" id="A0AA97ENF8"/>
<dbReference type="RefSeq" id="WP_316984073.1">
    <property type="nucleotide sequence ID" value="NZ_CP136521.1"/>
</dbReference>
<dbReference type="EMBL" id="CP136521">
    <property type="protein sequence ID" value="WOD44407.1"/>
    <property type="molecule type" value="Genomic_DNA"/>
</dbReference>
<protein>
    <submittedName>
        <fullName evidence="1">Ribonuclease HII</fullName>
    </submittedName>
</protein>
<accession>A0AA97ENF8</accession>
<organism evidence="1 2">
    <name type="scientific">Hwangdonia lutea</name>
    <dbReference type="NCBI Taxonomy" id="3075823"/>
    <lineage>
        <taxon>Bacteria</taxon>
        <taxon>Pseudomonadati</taxon>
        <taxon>Bacteroidota</taxon>
        <taxon>Flavobacteriia</taxon>
        <taxon>Flavobacteriales</taxon>
        <taxon>Flavobacteriaceae</taxon>
        <taxon>Hwangdonia</taxon>
    </lineage>
</organism>
<reference evidence="2" key="1">
    <citation type="submission" date="2024-06" db="EMBL/GenBank/DDBJ databases">
        <title>Hwangdonia haimaensis gen. nov., sp. nov., a member of the family Flavobacteriaceae isolated from the haima cold seep.</title>
        <authorList>
            <person name="Li J."/>
        </authorList>
    </citation>
    <scope>NUCLEOTIDE SEQUENCE [LARGE SCALE GENOMIC DNA]</scope>
    <source>
        <strain evidence="2">SCSIO 19198</strain>
    </source>
</reference>
<sequence>MRFFCFALFIAVFSCTKHKTTRTKLNQFIPENASVILKTSNIEGLKSAVQNNDFIQKLSKSNSYKTLESKLDALSLLQPKGELLVCFSNDKSDSLQYSIVTKYHKNLVKTDSLPNYIEETITQKNSSITKSKLNNNTFYSTIIDSIFFASSSKKIMDAAFLHINENAELEKIYNTTDQNKSLSVIMISDNAFVKSLFIEDSISLKNFSNYFALDADINQDEILINGITKATDSSDSLIHVFKHTVPQENEIQNITPSNSDGFLSFTFDNFKTFETNVSKFNKTDSIPSTELFDYVTEIGVIYEDKNRAIVLNSIDVIATKDALLSELNVTDTYRQIEIFSFSKPQVFSNTFHPLISFNNATKYCVVDNFFVFADSLEMLQNIIANYQNKTTLSQQSYFKSIKANLSDQSSLLMVVNPSILKTILDKNLQDNSNYTLNKYKASALQFIYDTNFAHVNGIIKKAKTRGYQNSISEVFNIKLNADLLNQPQFVTNHRTNQKEIVVQDVNNQLYLISNKGKILWKKQLQGAVLGKIEQIDIYKNGRLQLVFATPKRIYVIDRNGNDVAPFPKKFSDQITQPLSVFDYDKKKKYRLLVTQNKKVFMYDVSGKIVKGFTFKSASKTINSQPQHFRMSGKDYLTFKTEDRLYILDRTGKTRVKPKTSVNFSNQNVFLYNNKFTTTTNNGHLVSIDTRGNTATQNLNLSDHHHLDTTSKTLVTLTDNKLTIKSRTIELDFGNYTPPKIFYLNDKIYVSVTDLQAQKIHLYDSQAKPIANFPVYGNSQISLDNIDKDRNLEFVTKGDSDAIILYQMN</sequence>
<gene>
    <name evidence="1" type="ORF">RNZ46_03930</name>
</gene>
<dbReference type="InterPro" id="IPR015943">
    <property type="entry name" value="WD40/YVTN_repeat-like_dom_sf"/>
</dbReference>
<dbReference type="KEGG" id="hws:RNZ46_03930"/>